<gene>
    <name evidence="1" type="ORF">GJV76_11045</name>
</gene>
<name>A0A6I3LLT7_9FLAO</name>
<dbReference type="AlphaFoldDB" id="A0A6I3LLT7"/>
<evidence type="ECO:0000313" key="2">
    <source>
        <dbReference type="Proteomes" id="UP000438760"/>
    </source>
</evidence>
<proteinExistence type="predicted"/>
<organism evidence="1 2">
    <name type="scientific">Myroides albus</name>
    <dbReference type="NCBI Taxonomy" id="2562892"/>
    <lineage>
        <taxon>Bacteria</taxon>
        <taxon>Pseudomonadati</taxon>
        <taxon>Bacteroidota</taxon>
        <taxon>Flavobacteriia</taxon>
        <taxon>Flavobacteriales</taxon>
        <taxon>Flavobacteriaceae</taxon>
        <taxon>Myroides</taxon>
    </lineage>
</organism>
<dbReference type="EMBL" id="WMJX01000025">
    <property type="protein sequence ID" value="MTG98657.1"/>
    <property type="molecule type" value="Genomic_DNA"/>
</dbReference>
<accession>A0A6I3LLT7</accession>
<evidence type="ECO:0000313" key="1">
    <source>
        <dbReference type="EMBL" id="MTG98657.1"/>
    </source>
</evidence>
<dbReference type="Proteomes" id="UP000438760">
    <property type="component" value="Unassembled WGS sequence"/>
</dbReference>
<protein>
    <submittedName>
        <fullName evidence="1">Uncharacterized protein</fullName>
    </submittedName>
</protein>
<keyword evidence="2" id="KW-1185">Reference proteome</keyword>
<sequence>MRDNCIYTLDGEGDLVLGDMVVIKELSTDTLSFYRRLANPVVNNGIVLQGVELQLKKVKLTNAEYVIKHGL</sequence>
<comment type="caution">
    <text evidence="1">The sequence shown here is derived from an EMBL/GenBank/DDBJ whole genome shotgun (WGS) entry which is preliminary data.</text>
</comment>
<reference evidence="1 2" key="1">
    <citation type="submission" date="2019-11" db="EMBL/GenBank/DDBJ databases">
        <title>Genome of Strain BIT-d1.</title>
        <authorList>
            <person name="Yang Y."/>
        </authorList>
    </citation>
    <scope>NUCLEOTIDE SEQUENCE [LARGE SCALE GENOMIC DNA]</scope>
    <source>
        <strain evidence="1 2">BIT-d1</strain>
    </source>
</reference>